<dbReference type="InterPro" id="IPR026960">
    <property type="entry name" value="RVT-Znf"/>
</dbReference>
<dbReference type="Proteomes" id="UP000236291">
    <property type="component" value="Unassembled WGS sequence"/>
</dbReference>
<organism evidence="2 3">
    <name type="scientific">Trifolium pratense</name>
    <name type="common">Red clover</name>
    <dbReference type="NCBI Taxonomy" id="57577"/>
    <lineage>
        <taxon>Eukaryota</taxon>
        <taxon>Viridiplantae</taxon>
        <taxon>Streptophyta</taxon>
        <taxon>Embryophyta</taxon>
        <taxon>Tracheophyta</taxon>
        <taxon>Spermatophyta</taxon>
        <taxon>Magnoliopsida</taxon>
        <taxon>eudicotyledons</taxon>
        <taxon>Gunneridae</taxon>
        <taxon>Pentapetalae</taxon>
        <taxon>rosids</taxon>
        <taxon>fabids</taxon>
        <taxon>Fabales</taxon>
        <taxon>Fabaceae</taxon>
        <taxon>Papilionoideae</taxon>
        <taxon>50 kb inversion clade</taxon>
        <taxon>NPAAA clade</taxon>
        <taxon>Hologalegina</taxon>
        <taxon>IRL clade</taxon>
        <taxon>Trifolieae</taxon>
        <taxon>Trifolium</taxon>
    </lineage>
</organism>
<comment type="caution">
    <text evidence="2">The sequence shown here is derived from an EMBL/GenBank/DDBJ whole genome shotgun (WGS) entry which is preliminary data.</text>
</comment>
<reference evidence="2 3" key="1">
    <citation type="journal article" date="2014" name="Am. J. Bot.">
        <title>Genome assembly and annotation for red clover (Trifolium pratense; Fabaceae).</title>
        <authorList>
            <person name="Istvanek J."/>
            <person name="Jaros M."/>
            <person name="Krenek A."/>
            <person name="Repkova J."/>
        </authorList>
    </citation>
    <scope>NUCLEOTIDE SEQUENCE [LARGE SCALE GENOMIC DNA]</scope>
    <source>
        <strain evidence="3">cv. Tatra</strain>
        <tissue evidence="2">Young leaves</tissue>
    </source>
</reference>
<dbReference type="EMBL" id="ASHM01001966">
    <property type="protein sequence ID" value="PNY07577.1"/>
    <property type="molecule type" value="Genomic_DNA"/>
</dbReference>
<reference evidence="2 3" key="2">
    <citation type="journal article" date="2017" name="Front. Plant Sci.">
        <title>Gene Classification and Mining of Molecular Markers Useful in Red Clover (Trifolium pratense) Breeding.</title>
        <authorList>
            <person name="Istvanek J."/>
            <person name="Dluhosova J."/>
            <person name="Dluhos P."/>
            <person name="Patkova L."/>
            <person name="Nedelnik J."/>
            <person name="Repkova J."/>
        </authorList>
    </citation>
    <scope>NUCLEOTIDE SEQUENCE [LARGE SCALE GENOMIC DNA]</scope>
    <source>
        <strain evidence="3">cv. Tatra</strain>
        <tissue evidence="2">Young leaves</tissue>
    </source>
</reference>
<evidence type="ECO:0000313" key="3">
    <source>
        <dbReference type="Proteomes" id="UP000236291"/>
    </source>
</evidence>
<evidence type="ECO:0000313" key="2">
    <source>
        <dbReference type="EMBL" id="PNY07577.1"/>
    </source>
</evidence>
<feature type="domain" description="Reverse transcriptase zinc-binding" evidence="1">
    <location>
        <begin position="74"/>
        <end position="123"/>
    </location>
</feature>
<gene>
    <name evidence="2" type="ORF">L195_g004077</name>
</gene>
<protein>
    <submittedName>
        <fullName evidence="2">Pentatricopeptide repeat-containing protein</fullName>
    </submittedName>
</protein>
<dbReference type="Pfam" id="PF13966">
    <property type="entry name" value="zf-RVT"/>
    <property type="match status" value="1"/>
</dbReference>
<proteinExistence type="predicted"/>
<sequence>MFNSFWWGHSANNGRGLHWLSWEHLSVSKDYGGGCKWSIGTGEKINIWEQNWLNKGLSITTPPNTQVPDNYEAQHRTGIAGNWNIIWQAKIPPKVKNLLWRIGRNVLPTQARLTGKKIVYMCCSYVRGSAQY</sequence>
<name>A0A2K3NX17_TRIPR</name>
<evidence type="ECO:0000259" key="1">
    <source>
        <dbReference type="Pfam" id="PF13966"/>
    </source>
</evidence>
<accession>A0A2K3NX17</accession>
<dbReference type="AlphaFoldDB" id="A0A2K3NX17"/>